<keyword evidence="1" id="KW-1133">Transmembrane helix</keyword>
<proteinExistence type="predicted"/>
<evidence type="ECO:0000256" key="1">
    <source>
        <dbReference type="SAM" id="Phobius"/>
    </source>
</evidence>
<keyword evidence="1" id="KW-0472">Membrane</keyword>
<accession>A0A1F5E4R8</accession>
<evidence type="ECO:0000313" key="3">
    <source>
        <dbReference type="Proteomes" id="UP000178583"/>
    </source>
</evidence>
<gene>
    <name evidence="2" type="ORF">A2215_02895</name>
</gene>
<dbReference type="Proteomes" id="UP000178583">
    <property type="component" value="Unassembled WGS sequence"/>
</dbReference>
<evidence type="ECO:0000313" key="2">
    <source>
        <dbReference type="EMBL" id="OGD62365.1"/>
    </source>
</evidence>
<dbReference type="EMBL" id="MEZY01000050">
    <property type="protein sequence ID" value="OGD62365.1"/>
    <property type="molecule type" value="Genomic_DNA"/>
</dbReference>
<feature type="transmembrane region" description="Helical" evidence="1">
    <location>
        <begin position="20"/>
        <end position="42"/>
    </location>
</feature>
<reference evidence="2 3" key="1">
    <citation type="journal article" date="2016" name="Nat. Commun.">
        <title>Thousands of microbial genomes shed light on interconnected biogeochemical processes in an aquifer system.</title>
        <authorList>
            <person name="Anantharaman K."/>
            <person name="Brown C.T."/>
            <person name="Hug L.A."/>
            <person name="Sharon I."/>
            <person name="Castelle C.J."/>
            <person name="Probst A.J."/>
            <person name="Thomas B.C."/>
            <person name="Singh A."/>
            <person name="Wilkins M.J."/>
            <person name="Karaoz U."/>
            <person name="Brodie E.L."/>
            <person name="Williams K.H."/>
            <person name="Hubbard S.S."/>
            <person name="Banfield J.F."/>
        </authorList>
    </citation>
    <scope>NUCLEOTIDE SEQUENCE [LARGE SCALE GENOMIC DNA]</scope>
</reference>
<dbReference type="AlphaFoldDB" id="A0A1F5E4R8"/>
<name>A0A1F5E4R8_9BACT</name>
<sequence length="460" mass="50298">MKKISREMKSRKRAFTLIEILVDLMIISFVATAIIAAFMAGYNALSLSKAKIAAVALANEKMEELRNMPYDDLATENGAIYPPGDLPDDEEIVRKNIRLNVHITLNYVDDPFDGDALGSIPGKPVDIYPYDYKKARIEVHKIGREPALADISTNISAKAAETPSDTGILYLCIIDAENQPVNDATVTIQNTEVSPPVDMELITDDTGCVMVPALPPDEHNHYHLVVTKDGYSTDMTYPRTAQNPNQLQPDVNISVQQVTRQTLAIDKVSTLTINTVDLSGAPIPNLNLHIEDSKEIYFNPTTYKYSEDHDCNAFGQLTLTDMEWGNYKISVNTDGFFTSSAHPVLPVYLDPDSDLTVTVYVTNSATAPRITSLLPSQGVLGDLTSIIATGYNFDNSAEMKLVNSGSGAEIIGTDVAVQAHQEIIADFNLATGSVGFWDLVITNPGGEFSRQYNAIEIVAE</sequence>
<dbReference type="STRING" id="1797472.A2215_02895"/>
<evidence type="ECO:0008006" key="4">
    <source>
        <dbReference type="Google" id="ProtNLM"/>
    </source>
</evidence>
<protein>
    <recommendedName>
        <fullName evidence="4">Carboxypeptidase regulatory-like domain-containing protein</fullName>
    </recommendedName>
</protein>
<dbReference type="InterPro" id="IPR008969">
    <property type="entry name" value="CarboxyPept-like_regulatory"/>
</dbReference>
<keyword evidence="1" id="KW-0812">Transmembrane</keyword>
<dbReference type="SUPFAM" id="SSF49464">
    <property type="entry name" value="Carboxypeptidase regulatory domain-like"/>
    <property type="match status" value="1"/>
</dbReference>
<comment type="caution">
    <text evidence="2">The sequence shown here is derived from an EMBL/GenBank/DDBJ whole genome shotgun (WGS) entry which is preliminary data.</text>
</comment>
<dbReference type="Gene3D" id="2.60.40.1120">
    <property type="entry name" value="Carboxypeptidase-like, regulatory domain"/>
    <property type="match status" value="1"/>
</dbReference>
<organism evidence="2 3">
    <name type="scientific">Candidatus Berkelbacteria bacterium RIFOXYA2_FULL_43_10</name>
    <dbReference type="NCBI Taxonomy" id="1797472"/>
    <lineage>
        <taxon>Bacteria</taxon>
        <taxon>Candidatus Berkelbacteria</taxon>
    </lineage>
</organism>